<evidence type="ECO:0000313" key="1">
    <source>
        <dbReference type="EMBL" id="OGC14987.1"/>
    </source>
</evidence>
<dbReference type="Proteomes" id="UP000177905">
    <property type="component" value="Unassembled WGS sequence"/>
</dbReference>
<gene>
    <name evidence="1" type="ORF">A2290_01505</name>
</gene>
<organism evidence="1 2">
    <name type="scientific">candidate division WOR-1 bacterium RIFOXYB2_FULL_36_35</name>
    <dbReference type="NCBI Taxonomy" id="1802578"/>
    <lineage>
        <taxon>Bacteria</taxon>
        <taxon>Bacillati</taxon>
        <taxon>Saganbacteria</taxon>
    </lineage>
</organism>
<accession>A0A1F4S3N8</accession>
<dbReference type="EMBL" id="MEUA01000027">
    <property type="protein sequence ID" value="OGC14987.1"/>
    <property type="molecule type" value="Genomic_DNA"/>
</dbReference>
<name>A0A1F4S3N8_UNCSA</name>
<comment type="caution">
    <text evidence="1">The sequence shown here is derived from an EMBL/GenBank/DDBJ whole genome shotgun (WGS) entry which is preliminary data.</text>
</comment>
<reference evidence="1 2" key="1">
    <citation type="journal article" date="2016" name="Nat. Commun.">
        <title>Thousands of microbial genomes shed light on interconnected biogeochemical processes in an aquifer system.</title>
        <authorList>
            <person name="Anantharaman K."/>
            <person name="Brown C.T."/>
            <person name="Hug L.A."/>
            <person name="Sharon I."/>
            <person name="Castelle C.J."/>
            <person name="Probst A.J."/>
            <person name="Thomas B.C."/>
            <person name="Singh A."/>
            <person name="Wilkins M.J."/>
            <person name="Karaoz U."/>
            <person name="Brodie E.L."/>
            <person name="Williams K.H."/>
            <person name="Hubbard S.S."/>
            <person name="Banfield J.F."/>
        </authorList>
    </citation>
    <scope>NUCLEOTIDE SEQUENCE [LARGE SCALE GENOMIC DNA]</scope>
</reference>
<dbReference type="AlphaFoldDB" id="A0A1F4S3N8"/>
<protein>
    <submittedName>
        <fullName evidence="1">Uncharacterized protein</fullName>
    </submittedName>
</protein>
<evidence type="ECO:0000313" key="2">
    <source>
        <dbReference type="Proteomes" id="UP000177905"/>
    </source>
</evidence>
<sequence length="198" mass="22362">MTQVKDALSHTLATLKFVGLPKWKEEKLQTSIFKMSIGKLLGGDYVYELTSSRSHQIAETKRTGIPVSAMRRIWFNLLRLNLDKEVQMFAMAQLGGSPAYWDRIARDDMAREAILAQAQLVYSPGGIFKALSDVDKLTVMTAKFNSKTVHPEDIEAAKPFKDNPLFRNTVETFVSSIPEAHKEALKKLLDLIHNELLQ</sequence>
<proteinExistence type="predicted"/>